<dbReference type="HOGENOM" id="CLU_1485232_0_0_1"/>
<accession>F7A6S0</accession>
<name>F7A6S0_CIOIN</name>
<evidence type="ECO:0000313" key="1">
    <source>
        <dbReference type="Ensembl" id="ENSCINP00000006928.3"/>
    </source>
</evidence>
<reference evidence="1" key="2">
    <citation type="submission" date="2025-08" db="UniProtKB">
        <authorList>
            <consortium name="Ensembl"/>
        </authorList>
    </citation>
    <scope>IDENTIFICATION</scope>
</reference>
<dbReference type="Proteomes" id="UP000008144">
    <property type="component" value="Unassembled WGS sequence"/>
</dbReference>
<proteinExistence type="predicted"/>
<reference evidence="2" key="1">
    <citation type="journal article" date="2002" name="Science">
        <title>The draft genome of Ciona intestinalis: insights into chordate and vertebrate origins.</title>
        <authorList>
            <person name="Dehal P."/>
            <person name="Satou Y."/>
            <person name="Campbell R.K."/>
            <person name="Chapman J."/>
            <person name="Degnan B."/>
            <person name="De Tomaso A."/>
            <person name="Davidson B."/>
            <person name="Di Gregorio A."/>
            <person name="Gelpke M."/>
            <person name="Goodstein D.M."/>
            <person name="Harafuji N."/>
            <person name="Hastings K.E."/>
            <person name="Ho I."/>
            <person name="Hotta K."/>
            <person name="Huang W."/>
            <person name="Kawashima T."/>
            <person name="Lemaire P."/>
            <person name="Martinez D."/>
            <person name="Meinertzhagen I.A."/>
            <person name="Necula S."/>
            <person name="Nonaka M."/>
            <person name="Putnam N."/>
            <person name="Rash S."/>
            <person name="Saiga H."/>
            <person name="Satake M."/>
            <person name="Terry A."/>
            <person name="Yamada L."/>
            <person name="Wang H.G."/>
            <person name="Awazu S."/>
            <person name="Azumi K."/>
            <person name="Boore J."/>
            <person name="Branno M."/>
            <person name="Chin-Bow S."/>
            <person name="DeSantis R."/>
            <person name="Doyle S."/>
            <person name="Francino P."/>
            <person name="Keys D.N."/>
            <person name="Haga S."/>
            <person name="Hayashi H."/>
            <person name="Hino K."/>
            <person name="Imai K.S."/>
            <person name="Inaba K."/>
            <person name="Kano S."/>
            <person name="Kobayashi K."/>
            <person name="Kobayashi M."/>
            <person name="Lee B.I."/>
            <person name="Makabe K.W."/>
            <person name="Manohar C."/>
            <person name="Matassi G."/>
            <person name="Medina M."/>
            <person name="Mochizuki Y."/>
            <person name="Mount S."/>
            <person name="Morishita T."/>
            <person name="Miura S."/>
            <person name="Nakayama A."/>
            <person name="Nishizaka S."/>
            <person name="Nomoto H."/>
            <person name="Ohta F."/>
            <person name="Oishi K."/>
            <person name="Rigoutsos I."/>
            <person name="Sano M."/>
            <person name="Sasaki A."/>
            <person name="Sasakura Y."/>
            <person name="Shoguchi E."/>
            <person name="Shin-i T."/>
            <person name="Spagnuolo A."/>
            <person name="Stainier D."/>
            <person name="Suzuki M.M."/>
            <person name="Tassy O."/>
            <person name="Takatori N."/>
            <person name="Tokuoka M."/>
            <person name="Yagi K."/>
            <person name="Yoshizaki F."/>
            <person name="Wada S."/>
            <person name="Zhang C."/>
            <person name="Hyatt P.D."/>
            <person name="Larimer F."/>
            <person name="Detter C."/>
            <person name="Doggett N."/>
            <person name="Glavina T."/>
            <person name="Hawkins T."/>
            <person name="Richardson P."/>
            <person name="Lucas S."/>
            <person name="Kohara Y."/>
            <person name="Levine M."/>
            <person name="Satoh N."/>
            <person name="Rokhsar D.S."/>
        </authorList>
    </citation>
    <scope>NUCLEOTIDE SEQUENCE [LARGE SCALE GENOMIC DNA]</scope>
</reference>
<dbReference type="Ensembl" id="ENSCINT00000006928.3">
    <property type="protein sequence ID" value="ENSCINP00000006928.3"/>
    <property type="gene ID" value="ENSCING00000019746.1"/>
</dbReference>
<evidence type="ECO:0000313" key="2">
    <source>
        <dbReference type="Proteomes" id="UP000008144"/>
    </source>
</evidence>
<protein>
    <submittedName>
        <fullName evidence="1">Uncharacterized protein</fullName>
    </submittedName>
</protein>
<organism evidence="1 2">
    <name type="scientific">Ciona intestinalis</name>
    <name type="common">Transparent sea squirt</name>
    <name type="synonym">Ascidia intestinalis</name>
    <dbReference type="NCBI Taxonomy" id="7719"/>
    <lineage>
        <taxon>Eukaryota</taxon>
        <taxon>Metazoa</taxon>
        <taxon>Chordata</taxon>
        <taxon>Tunicata</taxon>
        <taxon>Ascidiacea</taxon>
        <taxon>Phlebobranchia</taxon>
        <taxon>Cionidae</taxon>
        <taxon>Ciona</taxon>
    </lineage>
</organism>
<dbReference type="AlphaFoldDB" id="F7A6S0"/>
<keyword evidence="2" id="KW-1185">Reference proteome</keyword>
<sequence>MPSQPRHLAVSVPLPCLVAGQLLGPNLLSGPPQVLGVLGRLLHLGSAHQRHRVKNLLVPLEDFHHSQILIPLGLAPWLETLEVLDLETLEVLDLETLEVLDLEALEVSDLETLELLDLETLEVSDLETLVLLGLETLVVSDLETLELLDLETLELLDLETLELLGLETLVVLVRLLPLLLVQ</sequence>
<reference evidence="1" key="3">
    <citation type="submission" date="2025-09" db="UniProtKB">
        <authorList>
            <consortium name="Ensembl"/>
        </authorList>
    </citation>
    <scope>IDENTIFICATION</scope>
</reference>
<dbReference type="InParanoid" id="F7A6S0"/>